<dbReference type="RefSeq" id="WP_344473632.1">
    <property type="nucleotide sequence ID" value="NZ_BAAASB010000003.1"/>
</dbReference>
<proteinExistence type="predicted"/>
<sequence length="225" mass="24202">MRTVHRLTAAPPDPRHRPERVWYAAYGSNTDLSRLRRYLAGGTAPGGRGVHPGCRDQSDPVRSVPVELPGILYFATESPVWTGGRAFCDPAADGRVRARAHLVTAQQFSDIAAQEMHRPPGHDLDLARAVAEGRDTLGPGHYETLVRPGFLDGLPVLTFTAPWRADRVACTAPSGPYLRCIASGLLAAGAWDAPTVARYLSEAPGASGAWTPEEIIRLTEPAPEP</sequence>
<dbReference type="EMBL" id="JBHSKP010000002">
    <property type="protein sequence ID" value="MFC5151024.1"/>
    <property type="molecule type" value="Genomic_DNA"/>
</dbReference>
<keyword evidence="2" id="KW-1185">Reference proteome</keyword>
<comment type="caution">
    <text evidence="1">The sequence shown here is derived from an EMBL/GenBank/DDBJ whole genome shotgun (WGS) entry which is preliminary data.</text>
</comment>
<evidence type="ECO:0000313" key="1">
    <source>
        <dbReference type="EMBL" id="MFC5151024.1"/>
    </source>
</evidence>
<evidence type="ECO:0000313" key="2">
    <source>
        <dbReference type="Proteomes" id="UP001596160"/>
    </source>
</evidence>
<organism evidence="1 2">
    <name type="scientific">Streptomyces amakusaensis</name>
    <dbReference type="NCBI Taxonomy" id="67271"/>
    <lineage>
        <taxon>Bacteria</taxon>
        <taxon>Bacillati</taxon>
        <taxon>Actinomycetota</taxon>
        <taxon>Actinomycetes</taxon>
        <taxon>Kitasatosporales</taxon>
        <taxon>Streptomycetaceae</taxon>
        <taxon>Streptomyces</taxon>
    </lineage>
</organism>
<gene>
    <name evidence="1" type="ORF">ACFPRH_04680</name>
</gene>
<accession>A0ABW0ABS8</accession>
<reference evidence="2" key="1">
    <citation type="journal article" date="2019" name="Int. J. Syst. Evol. Microbiol.">
        <title>The Global Catalogue of Microorganisms (GCM) 10K type strain sequencing project: providing services to taxonomists for standard genome sequencing and annotation.</title>
        <authorList>
            <consortium name="The Broad Institute Genomics Platform"/>
            <consortium name="The Broad Institute Genome Sequencing Center for Infectious Disease"/>
            <person name="Wu L."/>
            <person name="Ma J."/>
        </authorList>
    </citation>
    <scope>NUCLEOTIDE SEQUENCE [LARGE SCALE GENOMIC DNA]</scope>
    <source>
        <strain evidence="2">PCU 266</strain>
    </source>
</reference>
<dbReference type="Gene3D" id="3.10.490.10">
    <property type="entry name" value="Gamma-glutamyl cyclotransferase-like"/>
    <property type="match status" value="1"/>
</dbReference>
<name>A0ABW0ABS8_9ACTN</name>
<dbReference type="Proteomes" id="UP001596160">
    <property type="component" value="Unassembled WGS sequence"/>
</dbReference>
<protein>
    <submittedName>
        <fullName evidence="1">Histone deacetylase</fullName>
    </submittedName>
</protein>